<proteinExistence type="predicted"/>
<evidence type="ECO:0000313" key="2">
    <source>
        <dbReference type="Proteomes" id="UP001060085"/>
    </source>
</evidence>
<organism evidence="1 2">
    <name type="scientific">Catharanthus roseus</name>
    <name type="common">Madagascar periwinkle</name>
    <name type="synonym">Vinca rosea</name>
    <dbReference type="NCBI Taxonomy" id="4058"/>
    <lineage>
        <taxon>Eukaryota</taxon>
        <taxon>Viridiplantae</taxon>
        <taxon>Streptophyta</taxon>
        <taxon>Embryophyta</taxon>
        <taxon>Tracheophyta</taxon>
        <taxon>Spermatophyta</taxon>
        <taxon>Magnoliopsida</taxon>
        <taxon>eudicotyledons</taxon>
        <taxon>Gunneridae</taxon>
        <taxon>Pentapetalae</taxon>
        <taxon>asterids</taxon>
        <taxon>lamiids</taxon>
        <taxon>Gentianales</taxon>
        <taxon>Apocynaceae</taxon>
        <taxon>Rauvolfioideae</taxon>
        <taxon>Vinceae</taxon>
        <taxon>Catharanthinae</taxon>
        <taxon>Catharanthus</taxon>
    </lineage>
</organism>
<reference evidence="2" key="1">
    <citation type="journal article" date="2023" name="Nat. Plants">
        <title>Single-cell RNA sequencing provides a high-resolution roadmap for understanding the multicellular compartmentation of specialized metabolism.</title>
        <authorList>
            <person name="Sun S."/>
            <person name="Shen X."/>
            <person name="Li Y."/>
            <person name="Li Y."/>
            <person name="Wang S."/>
            <person name="Li R."/>
            <person name="Zhang H."/>
            <person name="Shen G."/>
            <person name="Guo B."/>
            <person name="Wei J."/>
            <person name="Xu J."/>
            <person name="St-Pierre B."/>
            <person name="Chen S."/>
            <person name="Sun C."/>
        </authorList>
    </citation>
    <scope>NUCLEOTIDE SEQUENCE [LARGE SCALE GENOMIC DNA]</scope>
</reference>
<accession>A0ACC0BGP8</accession>
<gene>
    <name evidence="1" type="ORF">M9H77_12179</name>
</gene>
<comment type="caution">
    <text evidence="1">The sequence shown here is derived from an EMBL/GenBank/DDBJ whole genome shotgun (WGS) entry which is preliminary data.</text>
</comment>
<protein>
    <submittedName>
        <fullName evidence="1">Uncharacterized protein</fullName>
    </submittedName>
</protein>
<dbReference type="EMBL" id="CM044703">
    <property type="protein sequence ID" value="KAI5671815.1"/>
    <property type="molecule type" value="Genomic_DNA"/>
</dbReference>
<sequence>MAVRHRCSVEAMASTSKNVKKVKDLCFSLILEERDLCGSNRHRSGGKEWHRHVVNFIQKTVSLALRLSRVSREKREIGKEVVPVTLVTAEAISEGVTFDQPLAYPRRLDAALPLLGDRSIARFYPQQLVSEPRFGSSMPASVNNLPDLRDDLSLSDVKNALKSKELDLQKENKSHGENFFVRGRIDRREPPSHRFKSRSKSREKSKVKHFYCGKEDRMKNKYFKRIKDEKQRKHGK</sequence>
<dbReference type="Proteomes" id="UP001060085">
    <property type="component" value="Linkage Group LG03"/>
</dbReference>
<evidence type="ECO:0000313" key="1">
    <source>
        <dbReference type="EMBL" id="KAI5671815.1"/>
    </source>
</evidence>
<name>A0ACC0BGP8_CATRO</name>
<keyword evidence="2" id="KW-1185">Reference proteome</keyword>